<name>A0A0W8E982_9ZZZZ</name>
<evidence type="ECO:0000256" key="1">
    <source>
        <dbReference type="SAM" id="Phobius"/>
    </source>
</evidence>
<feature type="transmembrane region" description="Helical" evidence="1">
    <location>
        <begin position="101"/>
        <end position="123"/>
    </location>
</feature>
<dbReference type="PANTHER" id="PTHR37305">
    <property type="entry name" value="INTEGRAL MEMBRANE PROTEIN-RELATED"/>
    <property type="match status" value="1"/>
</dbReference>
<accession>A0A0W8E982</accession>
<organism evidence="2">
    <name type="scientific">hydrocarbon metagenome</name>
    <dbReference type="NCBI Taxonomy" id="938273"/>
    <lineage>
        <taxon>unclassified sequences</taxon>
        <taxon>metagenomes</taxon>
        <taxon>ecological metagenomes</taxon>
    </lineage>
</organism>
<protein>
    <submittedName>
        <fullName evidence="2">Abc transporter, permease protein</fullName>
    </submittedName>
</protein>
<dbReference type="GO" id="GO:0005886">
    <property type="term" value="C:plasma membrane"/>
    <property type="evidence" value="ECO:0007669"/>
    <property type="project" value="UniProtKB-SubCell"/>
</dbReference>
<dbReference type="EMBL" id="LNQE01001829">
    <property type="protein sequence ID" value="KUG05129.1"/>
    <property type="molecule type" value="Genomic_DNA"/>
</dbReference>
<sequence>MTFLIYMGMLKYTGFAGAGESVADLFAQMPSAVKSILGLGELDVTTIAGYYAVFYLYFLLLAGVHAVMLGSIIISKEERDKTGDFLFSRPVRRSQIVTSKLIALLLNVMVINLTTLFASLFFINIFNEGPPVTEIIVRLMAALFIFQLLFAAIGTGIASVSKNNKKATSLGAAVLLTTFILSAAIDLYDKIAFLKFLTPFQYFPATDIITTGTYAPSYLLLSFILIVALLVITYRFTEKRDINI</sequence>
<comment type="caution">
    <text evidence="2">The sequence shown here is derived from an EMBL/GenBank/DDBJ whole genome shotgun (WGS) entry which is preliminary data.</text>
</comment>
<gene>
    <name evidence="2" type="ORF">ASZ90_017450</name>
</gene>
<keyword evidence="1" id="KW-1133">Transmembrane helix</keyword>
<keyword evidence="1" id="KW-0472">Membrane</keyword>
<reference evidence="2" key="1">
    <citation type="journal article" date="2015" name="Proc. Natl. Acad. Sci. U.S.A.">
        <title>Networks of energetic and metabolic interactions define dynamics in microbial communities.</title>
        <authorList>
            <person name="Embree M."/>
            <person name="Liu J.K."/>
            <person name="Al-Bassam M.M."/>
            <person name="Zengler K."/>
        </authorList>
    </citation>
    <scope>NUCLEOTIDE SEQUENCE</scope>
</reference>
<feature type="transmembrane region" description="Helical" evidence="1">
    <location>
        <begin position="170"/>
        <end position="188"/>
    </location>
</feature>
<dbReference type="GO" id="GO:0140359">
    <property type="term" value="F:ABC-type transporter activity"/>
    <property type="evidence" value="ECO:0007669"/>
    <property type="project" value="InterPro"/>
</dbReference>
<keyword evidence="1" id="KW-0812">Transmembrane</keyword>
<feature type="transmembrane region" description="Helical" evidence="1">
    <location>
        <begin position="48"/>
        <end position="74"/>
    </location>
</feature>
<proteinExistence type="predicted"/>
<evidence type="ECO:0000313" key="2">
    <source>
        <dbReference type="EMBL" id="KUG05129.1"/>
    </source>
</evidence>
<dbReference type="AlphaFoldDB" id="A0A0W8E982"/>
<feature type="transmembrane region" description="Helical" evidence="1">
    <location>
        <begin position="135"/>
        <end position="158"/>
    </location>
</feature>
<feature type="transmembrane region" description="Helical" evidence="1">
    <location>
        <begin position="208"/>
        <end position="232"/>
    </location>
</feature>
<dbReference type="Pfam" id="PF12679">
    <property type="entry name" value="ABC2_membrane_2"/>
    <property type="match status" value="1"/>
</dbReference>
<dbReference type="PANTHER" id="PTHR37305:SF1">
    <property type="entry name" value="MEMBRANE PROTEIN"/>
    <property type="match status" value="1"/>
</dbReference>